<keyword evidence="6" id="KW-1185">Reference proteome</keyword>
<evidence type="ECO:0000256" key="3">
    <source>
        <dbReference type="ARBA" id="ARBA00023118"/>
    </source>
</evidence>
<dbReference type="Pfam" id="PF01881">
    <property type="entry name" value="Cas_Cas6_C"/>
    <property type="match status" value="1"/>
</dbReference>
<evidence type="ECO:0000313" key="5">
    <source>
        <dbReference type="EMBL" id="RCU47823.1"/>
    </source>
</evidence>
<dbReference type="PANTHER" id="PTHR36984:SF1">
    <property type="entry name" value="CRISPR-ASSOCIATED ENDORIBONUCLEASE CAS6 1"/>
    <property type="match status" value="1"/>
</dbReference>
<keyword evidence="2" id="KW-0694">RNA-binding</keyword>
<dbReference type="EMBL" id="QPHM01000001">
    <property type="protein sequence ID" value="RCU47823.1"/>
    <property type="molecule type" value="Genomic_DNA"/>
</dbReference>
<evidence type="ECO:0000256" key="2">
    <source>
        <dbReference type="ARBA" id="ARBA00022884"/>
    </source>
</evidence>
<dbReference type="OrthoDB" id="43942at2157"/>
<evidence type="ECO:0000259" key="4">
    <source>
        <dbReference type="Pfam" id="PF01881"/>
    </source>
</evidence>
<protein>
    <submittedName>
        <fullName evidence="5">CRISPR-associated endoribonuclease Cas6</fullName>
    </submittedName>
</protein>
<dbReference type="GO" id="GO:0016788">
    <property type="term" value="F:hydrolase activity, acting on ester bonds"/>
    <property type="evidence" value="ECO:0007669"/>
    <property type="project" value="InterPro"/>
</dbReference>
<dbReference type="InterPro" id="IPR045747">
    <property type="entry name" value="CRISPR-assoc_prot_Cas6_N_sf"/>
</dbReference>
<proteinExistence type="inferred from homology"/>
<comment type="caution">
    <text evidence="5">The sequence shown here is derived from an EMBL/GenBank/DDBJ whole genome shotgun (WGS) entry which is preliminary data.</text>
</comment>
<organism evidence="5 6">
    <name type="scientific">Haloplanus salinus</name>
    <dbReference type="NCBI Taxonomy" id="1126245"/>
    <lineage>
        <taxon>Archaea</taxon>
        <taxon>Methanobacteriati</taxon>
        <taxon>Methanobacteriota</taxon>
        <taxon>Stenosarchaea group</taxon>
        <taxon>Halobacteria</taxon>
        <taxon>Halobacteriales</taxon>
        <taxon>Haloferacaceae</taxon>
        <taxon>Haloplanus</taxon>
    </lineage>
</organism>
<name>A0A368NCT3_9EURY</name>
<dbReference type="InterPro" id="IPR049435">
    <property type="entry name" value="Cas_Cas6_C"/>
</dbReference>
<feature type="domain" description="CRISPR associated protein Cas6 C-terminal" evidence="4">
    <location>
        <begin position="156"/>
        <end position="251"/>
    </location>
</feature>
<evidence type="ECO:0000313" key="6">
    <source>
        <dbReference type="Proteomes" id="UP000252189"/>
    </source>
</evidence>
<dbReference type="AlphaFoldDB" id="A0A368NCT3"/>
<comment type="similarity">
    <text evidence="1">Belongs to the CRISPR-associated protein Cas6/Cse3/CasE family.</text>
</comment>
<dbReference type="PANTHER" id="PTHR36984">
    <property type="entry name" value="CRISPR-ASSOCIATED ENDORIBONUCLEASE CAS6 1"/>
    <property type="match status" value="1"/>
</dbReference>
<dbReference type="Gene3D" id="3.30.70.1890">
    <property type="match status" value="1"/>
</dbReference>
<gene>
    <name evidence="5" type="primary">cas6</name>
    <name evidence="5" type="ORF">DU504_11270</name>
</gene>
<dbReference type="GO" id="GO:0051607">
    <property type="term" value="P:defense response to virus"/>
    <property type="evidence" value="ECO:0007669"/>
    <property type="project" value="UniProtKB-KW"/>
</dbReference>
<dbReference type="Gene3D" id="3.30.70.1900">
    <property type="match status" value="1"/>
</dbReference>
<dbReference type="Proteomes" id="UP000252189">
    <property type="component" value="Unassembled WGS sequence"/>
</dbReference>
<dbReference type="RefSeq" id="WP_114449382.1">
    <property type="nucleotide sequence ID" value="NZ_QPHM01000001.1"/>
</dbReference>
<sequence>MRLLVRLDADRDAAYDPEYHHKLRGVIWDYLRDTPFSELHSVDDAIPFSYSNPFPVGEIAEGDRRHVLVASPHDDLVRTLSDRIKIGDEFNIGELPFTVADTSTLTTDVGEPGTTGTLTTASGVYTPLKRDRWDEFDIEPEYEASEIGWVPEYSLGLFRQRIRENLAWKHRQIFRDYLKTPEEGGTLFEDWSREKTYSVDVPVTEEYEWTFVVSKWTFGYRVRNDDHRRWLNLALDAGLGARNTLGFGFVNDDKS</sequence>
<keyword evidence="3" id="KW-0051">Antiviral defense</keyword>
<dbReference type="InterPro" id="IPR010156">
    <property type="entry name" value="CRISPR-assoc_prot_Cas6"/>
</dbReference>
<accession>A0A368NCT3</accession>
<dbReference type="GO" id="GO:0003723">
    <property type="term" value="F:RNA binding"/>
    <property type="evidence" value="ECO:0007669"/>
    <property type="project" value="UniProtKB-KW"/>
</dbReference>
<dbReference type="NCBIfam" id="TIGR01877">
    <property type="entry name" value="cas_cas6"/>
    <property type="match status" value="1"/>
</dbReference>
<reference evidence="5 6" key="1">
    <citation type="submission" date="2018-07" db="EMBL/GenBank/DDBJ databases">
        <title>Genome sequences of Haloplanus salinus JCM 18368T.</title>
        <authorList>
            <person name="Kim Y.B."/>
            <person name="Roh S.W."/>
        </authorList>
    </citation>
    <scope>NUCLEOTIDE SEQUENCE [LARGE SCALE GENOMIC DNA]</scope>
    <source>
        <strain evidence="5 6">JCM 18368</strain>
    </source>
</reference>
<evidence type="ECO:0000256" key="1">
    <source>
        <dbReference type="ARBA" id="ARBA00005937"/>
    </source>
</evidence>